<dbReference type="EMBL" id="BMNT01000107">
    <property type="protein sequence ID" value="GGL22094.1"/>
    <property type="molecule type" value="Genomic_DNA"/>
</dbReference>
<comment type="caution">
    <text evidence="2">The sequence shown here is derived from an EMBL/GenBank/DDBJ whole genome shotgun (WGS) entry which is preliminary data.</text>
</comment>
<name>A0A917RRS2_9ACTN</name>
<sequence>MACGGLRCAALMGRVDWTGTARYGKAGTMSTHTSHNTVAWSLAGEPANTVPPSRRAGAAARNAEVT</sequence>
<reference evidence="2" key="2">
    <citation type="submission" date="2020-09" db="EMBL/GenBank/DDBJ databases">
        <authorList>
            <person name="Sun Q."/>
            <person name="Ohkuma M."/>
        </authorList>
    </citation>
    <scope>NUCLEOTIDE SEQUENCE</scope>
    <source>
        <strain evidence="2">JCM 13064</strain>
    </source>
</reference>
<protein>
    <submittedName>
        <fullName evidence="2">Uncharacterized protein</fullName>
    </submittedName>
</protein>
<dbReference type="Proteomes" id="UP000645217">
    <property type="component" value="Unassembled WGS sequence"/>
</dbReference>
<keyword evidence="3" id="KW-1185">Reference proteome</keyword>
<evidence type="ECO:0000313" key="2">
    <source>
        <dbReference type="EMBL" id="GGL22094.1"/>
    </source>
</evidence>
<accession>A0A917RRS2</accession>
<dbReference type="AlphaFoldDB" id="A0A917RRS2"/>
<proteinExistence type="predicted"/>
<evidence type="ECO:0000313" key="3">
    <source>
        <dbReference type="Proteomes" id="UP000645217"/>
    </source>
</evidence>
<feature type="region of interest" description="Disordered" evidence="1">
    <location>
        <begin position="44"/>
        <end position="66"/>
    </location>
</feature>
<reference evidence="2" key="1">
    <citation type="journal article" date="2014" name="Int. J. Syst. Evol. Microbiol.">
        <title>Complete genome sequence of Corynebacterium casei LMG S-19264T (=DSM 44701T), isolated from a smear-ripened cheese.</title>
        <authorList>
            <consortium name="US DOE Joint Genome Institute (JGI-PGF)"/>
            <person name="Walter F."/>
            <person name="Albersmeier A."/>
            <person name="Kalinowski J."/>
            <person name="Ruckert C."/>
        </authorList>
    </citation>
    <scope>NUCLEOTIDE SEQUENCE</scope>
    <source>
        <strain evidence="2">JCM 13064</strain>
    </source>
</reference>
<organism evidence="2 3">
    <name type="scientific">Sphaerisporangium melleum</name>
    <dbReference type="NCBI Taxonomy" id="321316"/>
    <lineage>
        <taxon>Bacteria</taxon>
        <taxon>Bacillati</taxon>
        <taxon>Actinomycetota</taxon>
        <taxon>Actinomycetes</taxon>
        <taxon>Streptosporangiales</taxon>
        <taxon>Streptosporangiaceae</taxon>
        <taxon>Sphaerisporangium</taxon>
    </lineage>
</organism>
<evidence type="ECO:0000256" key="1">
    <source>
        <dbReference type="SAM" id="MobiDB-lite"/>
    </source>
</evidence>
<gene>
    <name evidence="2" type="ORF">GCM10007964_74980</name>
</gene>